<dbReference type="AlphaFoldDB" id="A0A7I3Z0I5"/>
<evidence type="ECO:0000256" key="1">
    <source>
        <dbReference type="SAM" id="MobiDB-lite"/>
    </source>
</evidence>
<name>A0A7I3Z0I5_PHYPA</name>
<accession>A0A7I3Z0I5</accession>
<keyword evidence="3" id="KW-1185">Reference proteome</keyword>
<reference evidence="2" key="3">
    <citation type="submission" date="2020-12" db="UniProtKB">
        <authorList>
            <consortium name="EnsemblPlants"/>
        </authorList>
    </citation>
    <scope>IDENTIFICATION</scope>
</reference>
<evidence type="ECO:0000313" key="2">
    <source>
        <dbReference type="EnsemblPlants" id="PAC:32910005.CDS.1"/>
    </source>
</evidence>
<protein>
    <submittedName>
        <fullName evidence="2">Uncharacterized protein</fullName>
    </submittedName>
</protein>
<dbReference type="EMBL" id="ABEU02000024">
    <property type="status" value="NOT_ANNOTATED_CDS"/>
    <property type="molecule type" value="Genomic_DNA"/>
</dbReference>
<proteinExistence type="predicted"/>
<dbReference type="Gramene" id="Pp3c24_9060V3.4">
    <property type="protein sequence ID" value="PAC:32910005.CDS.1"/>
    <property type="gene ID" value="Pp3c24_9060"/>
</dbReference>
<organism evidence="2 3">
    <name type="scientific">Physcomitrium patens</name>
    <name type="common">Spreading-leaved earth moss</name>
    <name type="synonym">Physcomitrella patens</name>
    <dbReference type="NCBI Taxonomy" id="3218"/>
    <lineage>
        <taxon>Eukaryota</taxon>
        <taxon>Viridiplantae</taxon>
        <taxon>Streptophyta</taxon>
        <taxon>Embryophyta</taxon>
        <taxon>Bryophyta</taxon>
        <taxon>Bryophytina</taxon>
        <taxon>Bryopsida</taxon>
        <taxon>Funariidae</taxon>
        <taxon>Funariales</taxon>
        <taxon>Funariaceae</taxon>
        <taxon>Physcomitrium</taxon>
    </lineage>
</organism>
<feature type="region of interest" description="Disordered" evidence="1">
    <location>
        <begin position="1"/>
        <end position="86"/>
    </location>
</feature>
<reference evidence="2 3" key="1">
    <citation type="journal article" date="2008" name="Science">
        <title>The Physcomitrella genome reveals evolutionary insights into the conquest of land by plants.</title>
        <authorList>
            <person name="Rensing S."/>
            <person name="Lang D."/>
            <person name="Zimmer A."/>
            <person name="Terry A."/>
            <person name="Salamov A."/>
            <person name="Shapiro H."/>
            <person name="Nishiyama T."/>
            <person name="Perroud P.-F."/>
            <person name="Lindquist E."/>
            <person name="Kamisugi Y."/>
            <person name="Tanahashi T."/>
            <person name="Sakakibara K."/>
            <person name="Fujita T."/>
            <person name="Oishi K."/>
            <person name="Shin-I T."/>
            <person name="Kuroki Y."/>
            <person name="Toyoda A."/>
            <person name="Suzuki Y."/>
            <person name="Hashimoto A."/>
            <person name="Yamaguchi K."/>
            <person name="Sugano A."/>
            <person name="Kohara Y."/>
            <person name="Fujiyama A."/>
            <person name="Anterola A."/>
            <person name="Aoki S."/>
            <person name="Ashton N."/>
            <person name="Barbazuk W.B."/>
            <person name="Barker E."/>
            <person name="Bennetzen J."/>
            <person name="Bezanilla M."/>
            <person name="Blankenship R."/>
            <person name="Cho S.H."/>
            <person name="Dutcher S."/>
            <person name="Estelle M."/>
            <person name="Fawcett J.A."/>
            <person name="Gundlach H."/>
            <person name="Hanada K."/>
            <person name="Heyl A."/>
            <person name="Hicks K.A."/>
            <person name="Hugh J."/>
            <person name="Lohr M."/>
            <person name="Mayer K."/>
            <person name="Melkozernov A."/>
            <person name="Murata T."/>
            <person name="Nelson D."/>
            <person name="Pils B."/>
            <person name="Prigge M."/>
            <person name="Reiss B."/>
            <person name="Renner T."/>
            <person name="Rombauts S."/>
            <person name="Rushton P."/>
            <person name="Sanderfoot A."/>
            <person name="Schween G."/>
            <person name="Shiu S.-H."/>
            <person name="Stueber K."/>
            <person name="Theodoulou F.L."/>
            <person name="Tu H."/>
            <person name="Van de Peer Y."/>
            <person name="Verrier P.J."/>
            <person name="Waters E."/>
            <person name="Wood A."/>
            <person name="Yang L."/>
            <person name="Cove D."/>
            <person name="Cuming A."/>
            <person name="Hasebe M."/>
            <person name="Lucas S."/>
            <person name="Mishler D.B."/>
            <person name="Reski R."/>
            <person name="Grigoriev I."/>
            <person name="Quatrano R.S."/>
            <person name="Boore J.L."/>
        </authorList>
    </citation>
    <scope>NUCLEOTIDE SEQUENCE [LARGE SCALE GENOMIC DNA]</scope>
    <source>
        <strain evidence="2 3">cv. Gransden 2004</strain>
    </source>
</reference>
<feature type="compositionally biased region" description="Low complexity" evidence="1">
    <location>
        <begin position="28"/>
        <end position="40"/>
    </location>
</feature>
<sequence>MRLISAGNRENPATLPRKMAKQNGEASTQGTRGGAATQRRGTGEPERRRIAMVLTLRVTRNTKTPPTRHDAPNQRQGPGMATAMLE</sequence>
<evidence type="ECO:0000313" key="3">
    <source>
        <dbReference type="Proteomes" id="UP000006727"/>
    </source>
</evidence>
<gene>
    <name evidence="2" type="primary">LOC112276563</name>
</gene>
<dbReference type="Proteomes" id="UP000006727">
    <property type="component" value="Chromosome 24"/>
</dbReference>
<dbReference type="EnsemblPlants" id="Pp3c24_9060V3.4">
    <property type="protein sequence ID" value="PAC:32910005.CDS.1"/>
    <property type="gene ID" value="Pp3c24_9060"/>
</dbReference>
<reference evidence="2 3" key="2">
    <citation type="journal article" date="2018" name="Plant J.">
        <title>The Physcomitrella patens chromosome-scale assembly reveals moss genome structure and evolution.</title>
        <authorList>
            <person name="Lang D."/>
            <person name="Ullrich K.K."/>
            <person name="Murat F."/>
            <person name="Fuchs J."/>
            <person name="Jenkins J."/>
            <person name="Haas F.B."/>
            <person name="Piednoel M."/>
            <person name="Gundlach H."/>
            <person name="Van Bel M."/>
            <person name="Meyberg R."/>
            <person name="Vives C."/>
            <person name="Morata J."/>
            <person name="Symeonidi A."/>
            <person name="Hiss M."/>
            <person name="Muchero W."/>
            <person name="Kamisugi Y."/>
            <person name="Saleh O."/>
            <person name="Blanc G."/>
            <person name="Decker E.L."/>
            <person name="van Gessel N."/>
            <person name="Grimwood J."/>
            <person name="Hayes R.D."/>
            <person name="Graham S.W."/>
            <person name="Gunter L.E."/>
            <person name="McDaniel S.F."/>
            <person name="Hoernstein S.N.W."/>
            <person name="Larsson A."/>
            <person name="Li F.W."/>
            <person name="Perroud P.F."/>
            <person name="Phillips J."/>
            <person name="Ranjan P."/>
            <person name="Rokshar D.S."/>
            <person name="Rothfels C.J."/>
            <person name="Schneider L."/>
            <person name="Shu S."/>
            <person name="Stevenson D.W."/>
            <person name="Thummler F."/>
            <person name="Tillich M."/>
            <person name="Villarreal Aguilar J.C."/>
            <person name="Widiez T."/>
            <person name="Wong G.K."/>
            <person name="Wymore A."/>
            <person name="Zhang Y."/>
            <person name="Zimmer A.D."/>
            <person name="Quatrano R.S."/>
            <person name="Mayer K.F.X."/>
            <person name="Goodstein D."/>
            <person name="Casacuberta J.M."/>
            <person name="Vandepoele K."/>
            <person name="Reski R."/>
            <person name="Cuming A.C."/>
            <person name="Tuskan G.A."/>
            <person name="Maumus F."/>
            <person name="Salse J."/>
            <person name="Schmutz J."/>
            <person name="Rensing S.A."/>
        </authorList>
    </citation>
    <scope>NUCLEOTIDE SEQUENCE [LARGE SCALE GENOMIC DNA]</scope>
    <source>
        <strain evidence="2 3">cv. Gransden 2004</strain>
    </source>
</reference>